<dbReference type="SUPFAM" id="SSF53067">
    <property type="entry name" value="Actin-like ATPase domain"/>
    <property type="match status" value="2"/>
</dbReference>
<dbReference type="RefSeq" id="XP_059606980.1">
    <property type="nucleotide sequence ID" value="XM_059743680.1"/>
</dbReference>
<dbReference type="InterPro" id="IPR013126">
    <property type="entry name" value="Hsp_70_fam"/>
</dbReference>
<dbReference type="AlphaFoldDB" id="A0AAJ8E4B8"/>
<organism evidence="4">
    <name type="scientific">Aspergillus niger</name>
    <dbReference type="NCBI Taxonomy" id="5061"/>
    <lineage>
        <taxon>Eukaryota</taxon>
        <taxon>Fungi</taxon>
        <taxon>Dikarya</taxon>
        <taxon>Ascomycota</taxon>
        <taxon>Pezizomycotina</taxon>
        <taxon>Eurotiomycetes</taxon>
        <taxon>Eurotiomycetidae</taxon>
        <taxon>Eurotiales</taxon>
        <taxon>Aspergillaceae</taxon>
        <taxon>Aspergillus</taxon>
        <taxon>Aspergillus subgen. Circumdati</taxon>
    </lineage>
</organism>
<evidence type="ECO:0008006" key="5">
    <source>
        <dbReference type="Google" id="ProtNLM"/>
    </source>
</evidence>
<dbReference type="CDD" id="cd10170">
    <property type="entry name" value="ASKHA_NBD_HSP70"/>
    <property type="match status" value="1"/>
</dbReference>
<keyword evidence="3" id="KW-1133">Transmembrane helix</keyword>
<dbReference type="KEGG" id="ang:An12g09720"/>
<evidence type="ECO:0000256" key="3">
    <source>
        <dbReference type="SAM" id="Phobius"/>
    </source>
</evidence>
<accession>A0AAJ8E4B8</accession>
<dbReference type="GeneID" id="4986325"/>
<dbReference type="GO" id="GO:0005524">
    <property type="term" value="F:ATP binding"/>
    <property type="evidence" value="ECO:0007669"/>
    <property type="project" value="UniProtKB-KW"/>
</dbReference>
<evidence type="ECO:0000313" key="4">
    <source>
        <dbReference type="RefSeq" id="XP_059606980.1"/>
    </source>
</evidence>
<dbReference type="Pfam" id="PF00012">
    <property type="entry name" value="HSP70"/>
    <property type="match status" value="1"/>
</dbReference>
<name>A0AAJ8E4B8_ASPNG</name>
<proteinExistence type="predicted"/>
<evidence type="ECO:0000256" key="1">
    <source>
        <dbReference type="ARBA" id="ARBA00022741"/>
    </source>
</evidence>
<keyword evidence="3" id="KW-0472">Membrane</keyword>
<keyword evidence="3" id="KW-0812">Transmembrane</keyword>
<dbReference type="VEuPathDB" id="FungiDB:An12g09720"/>
<dbReference type="InterPro" id="IPR043129">
    <property type="entry name" value="ATPase_NBD"/>
</dbReference>
<dbReference type="Gene3D" id="3.90.640.10">
    <property type="entry name" value="Actin, Chain A, domain 4"/>
    <property type="match status" value="1"/>
</dbReference>
<evidence type="ECO:0000256" key="2">
    <source>
        <dbReference type="ARBA" id="ARBA00022840"/>
    </source>
</evidence>
<reference evidence="4" key="2">
    <citation type="submission" date="2025-08" db="UniProtKB">
        <authorList>
            <consortium name="RefSeq"/>
        </authorList>
    </citation>
    <scope>IDENTIFICATION</scope>
</reference>
<feature type="transmembrane region" description="Helical" evidence="3">
    <location>
        <begin position="601"/>
        <end position="624"/>
    </location>
</feature>
<sequence>MEERIRKIVVAVDCGTTHSGVAWKHPESENNVHFVDKWPGGTPTDMPTRVPTRIAYHDDNPSLDKDKAWGYEVGSGHVAASWTKLLLEPGVENKIILHSDNDGWVNSVGIFARPGGRDPSRIVQDFLELLRKHAEAQIKKRCTDLHHAILPFAYVFTVPATWSETAITALKQAASRAGCHGVDGEEDPLIVSEPEAALTTMIGDPTIGIRAGDGVVICDCGGGTLVRFFHVFRDTSNFSKQADFQGGSTEIDRRFYAVVSKDHIKGFGELRCYETSPTSILMRSFEKAKRRFQGTVDASLQNLAYRRRGNKCSFQFTSVDMLRLQSPVITKICFVLENNISQGHRDSGGPIVKHIYLSGAMARSIYLRSAIERLFAKSQIEIHHPRFSQNVVAGGAALWAYNRLRLVELLHHHYGIETPAPPDGAMELDGNDPPVTWVLRRNMPYPLGEPIGASQSTVFPCRVSQDFPFSVIKIYDSDQDVLPETANPEDGVRNIGRLFCDFRKALATSKVKVGEIVQIDVRFIVENSRIHVKAESPGALFGETKDMASIRMFGQSSPFRANNDYLTTRFFAPIFVMLKSLCSIPATSLLLVVISFVWNRWWMAFLSSTLVTLNFSGFSLSPMFNMICSTQNGIGTLRVRLFKMDTTQITNTPGSHWLQGDVKDEVFSSAGKSAVAASWRGFTGAAVQVSLEYITAL</sequence>
<gene>
    <name evidence="4" type="ORF">An12g09720</name>
</gene>
<dbReference type="PANTHER" id="PTHR42749">
    <property type="entry name" value="CELL SHAPE-DETERMINING PROTEIN MREB"/>
    <property type="match status" value="1"/>
</dbReference>
<keyword evidence="2" id="KW-0067">ATP-binding</keyword>
<keyword evidence="1" id="KW-0547">Nucleotide-binding</keyword>
<reference evidence="4" key="1">
    <citation type="submission" date="2025-02" db="EMBL/GenBank/DDBJ databases">
        <authorList>
            <consortium name="NCBI Genome Project"/>
        </authorList>
    </citation>
    <scope>NUCLEOTIDE SEQUENCE</scope>
</reference>
<feature type="transmembrane region" description="Helical" evidence="3">
    <location>
        <begin position="570"/>
        <end position="594"/>
    </location>
</feature>
<dbReference type="PANTHER" id="PTHR42749:SF1">
    <property type="entry name" value="CELL SHAPE-DETERMINING PROTEIN MREB"/>
    <property type="match status" value="1"/>
</dbReference>
<protein>
    <recommendedName>
        <fullName evidence="5">Actin-like ATPase domain-containing protein</fullName>
    </recommendedName>
</protein>
<dbReference type="Gene3D" id="3.30.420.40">
    <property type="match status" value="2"/>
</dbReference>